<dbReference type="KEGG" id="fpf:DCC35_05740"/>
<dbReference type="AlphaFoldDB" id="A0A4D7JF34"/>
<reference evidence="4 5" key="1">
    <citation type="submission" date="2018-04" db="EMBL/GenBank/DDBJ databases">
        <title>Complete genome uncultured novel isolate.</title>
        <authorList>
            <person name="Merlino G."/>
        </authorList>
    </citation>
    <scope>NUCLEOTIDE SEQUENCE [LARGE SCALE GENOMIC DNA]</scope>
    <source>
        <strain evidence="5">R1DC9</strain>
    </source>
</reference>
<dbReference type="PANTHER" id="PTHR46825:SF9">
    <property type="entry name" value="BETA-LACTAMASE-RELATED DOMAIN-CONTAINING PROTEIN"/>
    <property type="match status" value="1"/>
</dbReference>
<gene>
    <name evidence="4" type="ORF">DCC35_05740</name>
</gene>
<protein>
    <submittedName>
        <fullName evidence="4">Methicillin resistance protein FmtA</fullName>
    </submittedName>
</protein>
<evidence type="ECO:0000259" key="3">
    <source>
        <dbReference type="Pfam" id="PF00144"/>
    </source>
</evidence>
<dbReference type="SUPFAM" id="SSF56601">
    <property type="entry name" value="beta-lactamase/transpeptidase-like"/>
    <property type="match status" value="1"/>
</dbReference>
<evidence type="ECO:0000313" key="4">
    <source>
        <dbReference type="EMBL" id="QCK14281.1"/>
    </source>
</evidence>
<keyword evidence="1" id="KW-0472">Membrane</keyword>
<feature type="signal peptide" evidence="2">
    <location>
        <begin position="1"/>
        <end position="19"/>
    </location>
</feature>
<proteinExistence type="predicted"/>
<dbReference type="InterPro" id="IPR050491">
    <property type="entry name" value="AmpC-like"/>
</dbReference>
<dbReference type="InterPro" id="IPR001466">
    <property type="entry name" value="Beta-lactam-related"/>
</dbReference>
<feature type="transmembrane region" description="Helical" evidence="1">
    <location>
        <begin position="542"/>
        <end position="564"/>
    </location>
</feature>
<organism evidence="4 5">
    <name type="scientific">Mangrovivirga cuniculi</name>
    <dbReference type="NCBI Taxonomy" id="2715131"/>
    <lineage>
        <taxon>Bacteria</taxon>
        <taxon>Pseudomonadati</taxon>
        <taxon>Bacteroidota</taxon>
        <taxon>Cytophagia</taxon>
        <taxon>Cytophagales</taxon>
        <taxon>Mangrovivirgaceae</taxon>
        <taxon>Mangrovivirga</taxon>
    </lineage>
</organism>
<feature type="transmembrane region" description="Helical" evidence="1">
    <location>
        <begin position="506"/>
        <end position="530"/>
    </location>
</feature>
<keyword evidence="1" id="KW-0812">Transmembrane</keyword>
<dbReference type="EMBL" id="CP028923">
    <property type="protein sequence ID" value="QCK14281.1"/>
    <property type="molecule type" value="Genomic_DNA"/>
</dbReference>
<sequence length="602" mass="68867">MKRFTWLIIYFFATSTLLAQSDEDLKKQLKNTLQQEELIGASWSTINDGMISTGAVGLKNATTGEKLTANNKIQIGSITKTLIATGILRLITENKIDLETPVEQLIPAISFENPWQKTRKVTVIDLLNHTSGLEDARFWQVFSEEAQTNSPLLEVFSRDPDVLTIRTKPGSRFSYSNMGYTLLGSIIEHVTGQPYEVYLDENLLMPLGMKNSTFQFVSQDDDPDLAMGHFDGGVIQPCVPMYLRPAGQFTTTTYDMALLARFLMSDGKIEGKPFIELELLRAMGKPTQTEVNKQGLDRGYQFGLSYRDRYGVIGYYHSGNVIGYRASLYLFPEEKKSFFISFNMDHKTADYQAFNKIFIEHLKVHQPLPSPLSNSQTSLNVKNVEGYYKLAPVRFELFAYLDLLFNSIRIESGKEKEELIIKSLQQKNYSLFKVEKNLYRKDDRVKASHIFYKLDGEYIYSDGLATYKKVSPFYLALLWLSLALGIAGMIIILSKGVFVLIKQKRLFINHAVFVPFLFILLLFVPVPFFFIHSFNQMGDLTIGNLLLTIITGALPFSLLYGIVVSWRNQNGWNIDILIFTLLIQWIIILWVWNIIPIKFWEI</sequence>
<feature type="transmembrane region" description="Helical" evidence="1">
    <location>
        <begin position="473"/>
        <end position="494"/>
    </location>
</feature>
<dbReference type="RefSeq" id="WP_137089871.1">
    <property type="nucleotide sequence ID" value="NZ_CP028923.1"/>
</dbReference>
<keyword evidence="5" id="KW-1185">Reference proteome</keyword>
<dbReference type="InterPro" id="IPR012338">
    <property type="entry name" value="Beta-lactam/transpept-like"/>
</dbReference>
<evidence type="ECO:0000313" key="5">
    <source>
        <dbReference type="Proteomes" id="UP000298616"/>
    </source>
</evidence>
<name>A0A4D7JF34_9BACT</name>
<dbReference type="Pfam" id="PF00144">
    <property type="entry name" value="Beta-lactamase"/>
    <property type="match status" value="1"/>
</dbReference>
<feature type="transmembrane region" description="Helical" evidence="1">
    <location>
        <begin position="576"/>
        <end position="595"/>
    </location>
</feature>
<keyword evidence="1" id="KW-1133">Transmembrane helix</keyword>
<dbReference type="PANTHER" id="PTHR46825">
    <property type="entry name" value="D-ALANYL-D-ALANINE-CARBOXYPEPTIDASE/ENDOPEPTIDASE AMPH"/>
    <property type="match status" value="1"/>
</dbReference>
<keyword evidence="2" id="KW-0732">Signal</keyword>
<evidence type="ECO:0000256" key="2">
    <source>
        <dbReference type="SAM" id="SignalP"/>
    </source>
</evidence>
<feature type="chain" id="PRO_5020669350" evidence="2">
    <location>
        <begin position="20"/>
        <end position="602"/>
    </location>
</feature>
<evidence type="ECO:0000256" key="1">
    <source>
        <dbReference type="SAM" id="Phobius"/>
    </source>
</evidence>
<dbReference type="OrthoDB" id="9793489at2"/>
<accession>A0A4D7JF34</accession>
<dbReference type="Proteomes" id="UP000298616">
    <property type="component" value="Chromosome"/>
</dbReference>
<dbReference type="Gene3D" id="3.40.710.10">
    <property type="entry name" value="DD-peptidase/beta-lactamase superfamily"/>
    <property type="match status" value="1"/>
</dbReference>
<feature type="domain" description="Beta-lactamase-related" evidence="3">
    <location>
        <begin position="30"/>
        <end position="350"/>
    </location>
</feature>